<name>A0A158HAY2_CABSO</name>
<dbReference type="Proteomes" id="UP000054893">
    <property type="component" value="Unassembled WGS sequence"/>
</dbReference>
<dbReference type="InterPro" id="IPR014284">
    <property type="entry name" value="RNA_pol_sigma-70_dom"/>
</dbReference>
<dbReference type="GO" id="GO:0006352">
    <property type="term" value="P:DNA-templated transcription initiation"/>
    <property type="evidence" value="ECO:0007669"/>
    <property type="project" value="InterPro"/>
</dbReference>
<reference evidence="8 9" key="1">
    <citation type="submission" date="2016-01" db="EMBL/GenBank/DDBJ databases">
        <authorList>
            <person name="Oliw E.H."/>
        </authorList>
    </citation>
    <scope>NUCLEOTIDE SEQUENCE [LARGE SCALE GENOMIC DNA]</scope>
    <source>
        <strain evidence="8">LMG 22029</strain>
    </source>
</reference>
<evidence type="ECO:0000256" key="1">
    <source>
        <dbReference type="ARBA" id="ARBA00010641"/>
    </source>
</evidence>
<evidence type="ECO:0000313" key="9">
    <source>
        <dbReference type="Proteomes" id="UP000054893"/>
    </source>
</evidence>
<dbReference type="GO" id="GO:0016987">
    <property type="term" value="F:sigma factor activity"/>
    <property type="evidence" value="ECO:0007669"/>
    <property type="project" value="UniProtKB-KW"/>
</dbReference>
<dbReference type="PANTHER" id="PTHR43133">
    <property type="entry name" value="RNA POLYMERASE ECF-TYPE SIGMA FACTO"/>
    <property type="match status" value="1"/>
</dbReference>
<evidence type="ECO:0000256" key="3">
    <source>
        <dbReference type="ARBA" id="ARBA00023082"/>
    </source>
</evidence>
<dbReference type="InterPro" id="IPR036388">
    <property type="entry name" value="WH-like_DNA-bd_sf"/>
</dbReference>
<keyword evidence="3" id="KW-0731">Sigma factor</keyword>
<evidence type="ECO:0000259" key="6">
    <source>
        <dbReference type="Pfam" id="PF04542"/>
    </source>
</evidence>
<dbReference type="Gene3D" id="1.10.1740.10">
    <property type="match status" value="1"/>
</dbReference>
<keyword evidence="5" id="KW-0804">Transcription</keyword>
<dbReference type="Pfam" id="PF08281">
    <property type="entry name" value="Sigma70_r4_2"/>
    <property type="match status" value="1"/>
</dbReference>
<keyword evidence="4" id="KW-0238">DNA-binding</keyword>
<proteinExistence type="inferred from homology"/>
<evidence type="ECO:0000256" key="4">
    <source>
        <dbReference type="ARBA" id="ARBA00023125"/>
    </source>
</evidence>
<feature type="domain" description="RNA polymerase sigma factor 70 region 4 type 2" evidence="7">
    <location>
        <begin position="122"/>
        <end position="173"/>
    </location>
</feature>
<dbReference type="EMBL" id="FCOC02000015">
    <property type="protein sequence ID" value="SAL41495.1"/>
    <property type="molecule type" value="Genomic_DNA"/>
</dbReference>
<feature type="domain" description="RNA polymerase sigma-70 region 2" evidence="6">
    <location>
        <begin position="26"/>
        <end position="92"/>
    </location>
</feature>
<dbReference type="InterPro" id="IPR013249">
    <property type="entry name" value="RNA_pol_sigma70_r4_t2"/>
</dbReference>
<dbReference type="RefSeq" id="WP_060857503.1">
    <property type="nucleotide sequence ID" value="NZ_FCOC02000015.1"/>
</dbReference>
<evidence type="ECO:0000256" key="5">
    <source>
        <dbReference type="ARBA" id="ARBA00023163"/>
    </source>
</evidence>
<dbReference type="Gene3D" id="1.10.10.10">
    <property type="entry name" value="Winged helix-like DNA-binding domain superfamily/Winged helix DNA-binding domain"/>
    <property type="match status" value="1"/>
</dbReference>
<evidence type="ECO:0000313" key="8">
    <source>
        <dbReference type="EMBL" id="SAL41495.1"/>
    </source>
</evidence>
<evidence type="ECO:0000256" key="2">
    <source>
        <dbReference type="ARBA" id="ARBA00023015"/>
    </source>
</evidence>
<dbReference type="SUPFAM" id="SSF88659">
    <property type="entry name" value="Sigma3 and sigma4 domains of RNA polymerase sigma factors"/>
    <property type="match status" value="1"/>
</dbReference>
<dbReference type="NCBIfam" id="TIGR02937">
    <property type="entry name" value="sigma70-ECF"/>
    <property type="match status" value="1"/>
</dbReference>
<dbReference type="OrthoDB" id="9784272at2"/>
<dbReference type="NCBIfam" id="NF004113">
    <property type="entry name" value="PRK05602.1"/>
    <property type="match status" value="1"/>
</dbReference>
<gene>
    <name evidence="8" type="ORF">AWB64_04419</name>
</gene>
<organism evidence="8 9">
    <name type="scientific">Caballeronia sordidicola</name>
    <name type="common">Burkholderia sordidicola</name>
    <dbReference type="NCBI Taxonomy" id="196367"/>
    <lineage>
        <taxon>Bacteria</taxon>
        <taxon>Pseudomonadati</taxon>
        <taxon>Pseudomonadota</taxon>
        <taxon>Betaproteobacteria</taxon>
        <taxon>Burkholderiales</taxon>
        <taxon>Burkholderiaceae</taxon>
        <taxon>Caballeronia</taxon>
    </lineage>
</organism>
<dbReference type="GO" id="GO:0003677">
    <property type="term" value="F:DNA binding"/>
    <property type="evidence" value="ECO:0007669"/>
    <property type="project" value="UniProtKB-KW"/>
</dbReference>
<keyword evidence="2" id="KW-0805">Transcription regulation</keyword>
<dbReference type="AlphaFoldDB" id="A0A158HAY2"/>
<dbReference type="SUPFAM" id="SSF88946">
    <property type="entry name" value="Sigma2 domain of RNA polymerase sigma factors"/>
    <property type="match status" value="1"/>
</dbReference>
<evidence type="ECO:0000259" key="7">
    <source>
        <dbReference type="Pfam" id="PF08281"/>
    </source>
</evidence>
<dbReference type="InterPro" id="IPR039425">
    <property type="entry name" value="RNA_pol_sigma-70-like"/>
</dbReference>
<dbReference type="InterPro" id="IPR013324">
    <property type="entry name" value="RNA_pol_sigma_r3/r4-like"/>
</dbReference>
<dbReference type="Pfam" id="PF04542">
    <property type="entry name" value="Sigma70_r2"/>
    <property type="match status" value="1"/>
</dbReference>
<dbReference type="InterPro" id="IPR013325">
    <property type="entry name" value="RNA_pol_sigma_r2"/>
</dbReference>
<accession>A0A158HAY2</accession>
<protein>
    <submittedName>
        <fullName evidence="8">RNA polymerase sigma factor</fullName>
    </submittedName>
</protein>
<dbReference type="PANTHER" id="PTHR43133:SF8">
    <property type="entry name" value="RNA POLYMERASE SIGMA FACTOR HI_1459-RELATED"/>
    <property type="match status" value="1"/>
</dbReference>
<sequence length="191" mass="21707">MIEEDPDADLLARMNDEEPGAVREMVARKLPRLLALATRMLGDRDEASDVAQEVFIRIWTQASRWQRGQARFDTWLHRVALNLCYDRLRRRRDVSLDDDIPEPAGHAPLPEDQLDDTARNTRIAAALAALPARQREALVLQYYQELSNIEAAAVMGISVDALESLLSRARRTLRSRLAGERGEHVSGKERR</sequence>
<dbReference type="InterPro" id="IPR007627">
    <property type="entry name" value="RNA_pol_sigma70_r2"/>
</dbReference>
<comment type="similarity">
    <text evidence="1">Belongs to the sigma-70 factor family. ECF subfamily.</text>
</comment>